<dbReference type="AlphaFoldDB" id="A0A0A9D868"/>
<name>A0A0A9D868_ARUDO</name>
<evidence type="ECO:0000256" key="1">
    <source>
        <dbReference type="SAM" id="MobiDB-lite"/>
    </source>
</evidence>
<protein>
    <submittedName>
        <fullName evidence="2">Uncharacterized protein</fullName>
    </submittedName>
</protein>
<sequence>MLEQEQKQRQLYGSAHGAPGPLVKIAQTVYLAELTYSRKRCGVVQQYLDEACWHTDHRIPTGTCRKQLELSPQSL</sequence>
<reference evidence="2" key="2">
    <citation type="journal article" date="2015" name="Data Brief">
        <title>Shoot transcriptome of the giant reed, Arundo donax.</title>
        <authorList>
            <person name="Barrero R.A."/>
            <person name="Guerrero F.D."/>
            <person name="Moolhuijzen P."/>
            <person name="Goolsby J.A."/>
            <person name="Tidwell J."/>
            <person name="Bellgard S.E."/>
            <person name="Bellgard M.I."/>
        </authorList>
    </citation>
    <scope>NUCLEOTIDE SEQUENCE</scope>
    <source>
        <tissue evidence="2">Shoot tissue taken approximately 20 cm above the soil surface</tissue>
    </source>
</reference>
<feature type="region of interest" description="Disordered" evidence="1">
    <location>
        <begin position="1"/>
        <end position="20"/>
    </location>
</feature>
<accession>A0A0A9D868</accession>
<dbReference type="EMBL" id="GBRH01217963">
    <property type="protein sequence ID" value="JAD79932.1"/>
    <property type="molecule type" value="Transcribed_RNA"/>
</dbReference>
<organism evidence="2">
    <name type="scientific">Arundo donax</name>
    <name type="common">Giant reed</name>
    <name type="synonym">Donax arundinaceus</name>
    <dbReference type="NCBI Taxonomy" id="35708"/>
    <lineage>
        <taxon>Eukaryota</taxon>
        <taxon>Viridiplantae</taxon>
        <taxon>Streptophyta</taxon>
        <taxon>Embryophyta</taxon>
        <taxon>Tracheophyta</taxon>
        <taxon>Spermatophyta</taxon>
        <taxon>Magnoliopsida</taxon>
        <taxon>Liliopsida</taxon>
        <taxon>Poales</taxon>
        <taxon>Poaceae</taxon>
        <taxon>PACMAD clade</taxon>
        <taxon>Arundinoideae</taxon>
        <taxon>Arundineae</taxon>
        <taxon>Arundo</taxon>
    </lineage>
</organism>
<proteinExistence type="predicted"/>
<reference evidence="2" key="1">
    <citation type="submission" date="2014-09" db="EMBL/GenBank/DDBJ databases">
        <authorList>
            <person name="Magalhaes I.L.F."/>
            <person name="Oliveira U."/>
            <person name="Santos F.R."/>
            <person name="Vidigal T.H.D.A."/>
            <person name="Brescovit A.D."/>
            <person name="Santos A.J."/>
        </authorList>
    </citation>
    <scope>NUCLEOTIDE SEQUENCE</scope>
    <source>
        <tissue evidence="2">Shoot tissue taken approximately 20 cm above the soil surface</tissue>
    </source>
</reference>
<evidence type="ECO:0000313" key="2">
    <source>
        <dbReference type="EMBL" id="JAD79932.1"/>
    </source>
</evidence>